<name>A0A8J2SDJ9_9STRA</name>
<dbReference type="Gene3D" id="3.40.50.150">
    <property type="entry name" value="Vaccinia Virus protein VP39"/>
    <property type="match status" value="1"/>
</dbReference>
<gene>
    <name evidence="2" type="ORF">PECAL_2P30970</name>
</gene>
<evidence type="ECO:0008006" key="4">
    <source>
        <dbReference type="Google" id="ProtNLM"/>
    </source>
</evidence>
<sequence length="420" mass="45941">MVHRAAVASMAWVLLLTGAAALDCHADFWPEMHASPRRLEALILANGALVKLCFDADADGAVHRQHARAFLKAAGLVDVTLGAGLEDVLQRNDAVEAIVEVLFAAKQRRRSPAFLARVGFESIDPMFIKAWPALRPDVSFDLVPLNRETKITARRGESAAAAARRSCAVVPYLHATDDCEAEAAAEIIRLRGAHNAVPAGFGQMRIELEEYLQERFECPAGETCVALFEGGTYSYPFKLHAMRNLLGHVLRDRAASKHVEVCEVGFNAGHSTLLWLMADPRVRVRAFDLGIHWYSPHVTGFFDAAFDAGRVDVTFGDSQQTLPAFAAAFNSTEPPEFCDLIFVDGDHHYAAALADLRNLRAAARPGHHVLLMDDPDHDEVGRAWRTMLADGVEHFGDVYEDAHGASVYGARAAMVYGAYV</sequence>
<dbReference type="EMBL" id="CAKKNE010000002">
    <property type="protein sequence ID" value="CAH0369950.1"/>
    <property type="molecule type" value="Genomic_DNA"/>
</dbReference>
<organism evidence="2 3">
    <name type="scientific">Pelagomonas calceolata</name>
    <dbReference type="NCBI Taxonomy" id="35677"/>
    <lineage>
        <taxon>Eukaryota</taxon>
        <taxon>Sar</taxon>
        <taxon>Stramenopiles</taxon>
        <taxon>Ochrophyta</taxon>
        <taxon>Pelagophyceae</taxon>
        <taxon>Pelagomonadales</taxon>
        <taxon>Pelagomonadaceae</taxon>
        <taxon>Pelagomonas</taxon>
    </lineage>
</organism>
<dbReference type="AlphaFoldDB" id="A0A8J2SDJ9"/>
<feature type="chain" id="PRO_5035210222" description="Rhamnosyl O-methyltransferase" evidence="1">
    <location>
        <begin position="22"/>
        <end position="420"/>
    </location>
</feature>
<evidence type="ECO:0000313" key="3">
    <source>
        <dbReference type="Proteomes" id="UP000789595"/>
    </source>
</evidence>
<comment type="caution">
    <text evidence="2">The sequence shown here is derived from an EMBL/GenBank/DDBJ whole genome shotgun (WGS) entry which is preliminary data.</text>
</comment>
<dbReference type="InterPro" id="IPR029063">
    <property type="entry name" value="SAM-dependent_MTases_sf"/>
</dbReference>
<accession>A0A8J2SDJ9</accession>
<feature type="signal peptide" evidence="1">
    <location>
        <begin position="1"/>
        <end position="21"/>
    </location>
</feature>
<proteinExistence type="predicted"/>
<evidence type="ECO:0000313" key="2">
    <source>
        <dbReference type="EMBL" id="CAH0369950.1"/>
    </source>
</evidence>
<keyword evidence="1" id="KW-0732">Signal</keyword>
<evidence type="ECO:0000256" key="1">
    <source>
        <dbReference type="SAM" id="SignalP"/>
    </source>
</evidence>
<dbReference type="Proteomes" id="UP000789595">
    <property type="component" value="Unassembled WGS sequence"/>
</dbReference>
<dbReference type="Pfam" id="PF13578">
    <property type="entry name" value="Methyltransf_24"/>
    <property type="match status" value="1"/>
</dbReference>
<keyword evidence="3" id="KW-1185">Reference proteome</keyword>
<reference evidence="2" key="1">
    <citation type="submission" date="2021-11" db="EMBL/GenBank/DDBJ databases">
        <authorList>
            <consortium name="Genoscope - CEA"/>
            <person name="William W."/>
        </authorList>
    </citation>
    <scope>NUCLEOTIDE SEQUENCE</scope>
</reference>
<dbReference type="OrthoDB" id="197577at2759"/>
<protein>
    <recommendedName>
        <fullName evidence="4">Rhamnosyl O-methyltransferase</fullName>
    </recommendedName>
</protein>
<dbReference type="SUPFAM" id="SSF53335">
    <property type="entry name" value="S-adenosyl-L-methionine-dependent methyltransferases"/>
    <property type="match status" value="1"/>
</dbReference>